<reference evidence="2 3" key="1">
    <citation type="journal article" date="2020" name="bioRxiv">
        <title>Sequence and annotation of 42 cannabis genomes reveals extensive copy number variation in cannabinoid synthesis and pathogen resistance genes.</title>
        <authorList>
            <person name="Mckernan K.J."/>
            <person name="Helbert Y."/>
            <person name="Kane L.T."/>
            <person name="Ebling H."/>
            <person name="Zhang L."/>
            <person name="Liu B."/>
            <person name="Eaton Z."/>
            <person name="Mclaughlin S."/>
            <person name="Kingan S."/>
            <person name="Baybayan P."/>
            <person name="Concepcion G."/>
            <person name="Jordan M."/>
            <person name="Riva A."/>
            <person name="Barbazuk W."/>
            <person name="Harkins T."/>
        </authorList>
    </citation>
    <scope>NUCLEOTIDE SEQUENCE [LARGE SCALE GENOMIC DNA]</scope>
    <source>
        <strain evidence="3">cv. Jamaican Lion 4</strain>
        <tissue evidence="2">Leaf</tissue>
    </source>
</reference>
<dbReference type="AlphaFoldDB" id="A0A7J6GUD4"/>
<comment type="caution">
    <text evidence="2">The sequence shown here is derived from an EMBL/GenBank/DDBJ whole genome shotgun (WGS) entry which is preliminary data.</text>
</comment>
<name>A0A7J6GUD4_CANSA</name>
<evidence type="ECO:0000313" key="3">
    <source>
        <dbReference type="Proteomes" id="UP000525078"/>
    </source>
</evidence>
<feature type="domain" description="DUF4283" evidence="1">
    <location>
        <begin position="4"/>
        <end position="61"/>
    </location>
</feature>
<dbReference type="InterPro" id="IPR025558">
    <property type="entry name" value="DUF4283"/>
</dbReference>
<dbReference type="Pfam" id="PF14111">
    <property type="entry name" value="DUF4283"/>
    <property type="match status" value="1"/>
</dbReference>
<sequence length="139" mass="16558">MFGRMWNEITQWEVKLYDKSGDSYIVGFSFKSRNDAKVVLSKQPWFFNGDLLLLEEWPNTEQWKYYRLGKIPIGNAVESVYAMECYAFRRDGRKVKGLKWSNDRLMFLNSYVRLRIGFPLHKSTFVGRFIPSDGKQHWV</sequence>
<dbReference type="Proteomes" id="UP000525078">
    <property type="component" value="Unassembled WGS sequence"/>
</dbReference>
<accession>A0A7J6GUD4</accession>
<dbReference type="EMBL" id="JAATIP010000042">
    <property type="protein sequence ID" value="KAF4386348.1"/>
    <property type="molecule type" value="Genomic_DNA"/>
</dbReference>
<organism evidence="2 3">
    <name type="scientific">Cannabis sativa</name>
    <name type="common">Hemp</name>
    <name type="synonym">Marijuana</name>
    <dbReference type="NCBI Taxonomy" id="3483"/>
    <lineage>
        <taxon>Eukaryota</taxon>
        <taxon>Viridiplantae</taxon>
        <taxon>Streptophyta</taxon>
        <taxon>Embryophyta</taxon>
        <taxon>Tracheophyta</taxon>
        <taxon>Spermatophyta</taxon>
        <taxon>Magnoliopsida</taxon>
        <taxon>eudicotyledons</taxon>
        <taxon>Gunneridae</taxon>
        <taxon>Pentapetalae</taxon>
        <taxon>rosids</taxon>
        <taxon>fabids</taxon>
        <taxon>Rosales</taxon>
        <taxon>Cannabaceae</taxon>
        <taxon>Cannabis</taxon>
    </lineage>
</organism>
<gene>
    <name evidence="2" type="ORF">F8388_019975</name>
</gene>
<evidence type="ECO:0000259" key="1">
    <source>
        <dbReference type="Pfam" id="PF14111"/>
    </source>
</evidence>
<protein>
    <recommendedName>
        <fullName evidence="1">DUF4283 domain-containing protein</fullName>
    </recommendedName>
</protein>
<proteinExistence type="predicted"/>
<evidence type="ECO:0000313" key="2">
    <source>
        <dbReference type="EMBL" id="KAF4386348.1"/>
    </source>
</evidence>